<protein>
    <submittedName>
        <fullName evidence="1">Uncharacterized protein</fullName>
    </submittedName>
</protein>
<accession>A0ACB9JMG5</accession>
<reference evidence="1 2" key="2">
    <citation type="journal article" date="2022" name="Mol. Ecol. Resour.">
        <title>The genomes of chicory, endive, great burdock and yacon provide insights into Asteraceae paleo-polyploidization history and plant inulin production.</title>
        <authorList>
            <person name="Fan W."/>
            <person name="Wang S."/>
            <person name="Wang H."/>
            <person name="Wang A."/>
            <person name="Jiang F."/>
            <person name="Liu H."/>
            <person name="Zhao H."/>
            <person name="Xu D."/>
            <person name="Zhang Y."/>
        </authorList>
    </citation>
    <scope>NUCLEOTIDE SEQUENCE [LARGE SCALE GENOMIC DNA]</scope>
    <source>
        <strain evidence="2">cv. Yunnan</strain>
        <tissue evidence="1">Leaves</tissue>
    </source>
</reference>
<proteinExistence type="predicted"/>
<sequence length="151" mass="16065">MASEEEEFLKSNTDFRVLDPWLQCFWWWDSCCLCRLECTVAPADCFYIVTCGGGAEGYKGFETLANDGEVVVAVGVERWQRAGEVVVAFGGDGDGEVLVAVGGGSQLMVAVVGDEVLVAVGGCSQLTVAVVGDSQLTVAIVYENLTVKHAF</sequence>
<evidence type="ECO:0000313" key="1">
    <source>
        <dbReference type="EMBL" id="KAI3821693.1"/>
    </source>
</evidence>
<evidence type="ECO:0000313" key="2">
    <source>
        <dbReference type="Proteomes" id="UP001056120"/>
    </source>
</evidence>
<organism evidence="1 2">
    <name type="scientific">Smallanthus sonchifolius</name>
    <dbReference type="NCBI Taxonomy" id="185202"/>
    <lineage>
        <taxon>Eukaryota</taxon>
        <taxon>Viridiplantae</taxon>
        <taxon>Streptophyta</taxon>
        <taxon>Embryophyta</taxon>
        <taxon>Tracheophyta</taxon>
        <taxon>Spermatophyta</taxon>
        <taxon>Magnoliopsida</taxon>
        <taxon>eudicotyledons</taxon>
        <taxon>Gunneridae</taxon>
        <taxon>Pentapetalae</taxon>
        <taxon>asterids</taxon>
        <taxon>campanulids</taxon>
        <taxon>Asterales</taxon>
        <taxon>Asteraceae</taxon>
        <taxon>Asteroideae</taxon>
        <taxon>Heliantheae alliance</taxon>
        <taxon>Millerieae</taxon>
        <taxon>Smallanthus</taxon>
    </lineage>
</organism>
<dbReference type="Proteomes" id="UP001056120">
    <property type="component" value="Linkage Group LG03"/>
</dbReference>
<comment type="caution">
    <text evidence="1">The sequence shown here is derived from an EMBL/GenBank/DDBJ whole genome shotgun (WGS) entry which is preliminary data.</text>
</comment>
<keyword evidence="2" id="KW-1185">Reference proteome</keyword>
<gene>
    <name evidence="1" type="ORF">L1987_09264</name>
</gene>
<reference evidence="2" key="1">
    <citation type="journal article" date="2022" name="Mol. Ecol. Resour.">
        <title>The genomes of chicory, endive, great burdock and yacon provide insights into Asteraceae palaeo-polyploidization history and plant inulin production.</title>
        <authorList>
            <person name="Fan W."/>
            <person name="Wang S."/>
            <person name="Wang H."/>
            <person name="Wang A."/>
            <person name="Jiang F."/>
            <person name="Liu H."/>
            <person name="Zhao H."/>
            <person name="Xu D."/>
            <person name="Zhang Y."/>
        </authorList>
    </citation>
    <scope>NUCLEOTIDE SEQUENCE [LARGE SCALE GENOMIC DNA]</scope>
    <source>
        <strain evidence="2">cv. Yunnan</strain>
    </source>
</reference>
<dbReference type="EMBL" id="CM042020">
    <property type="protein sequence ID" value="KAI3821693.1"/>
    <property type="molecule type" value="Genomic_DNA"/>
</dbReference>
<name>A0ACB9JMG5_9ASTR</name>